<evidence type="ECO:0000313" key="5">
    <source>
        <dbReference type="Proteomes" id="UP000433532"/>
    </source>
</evidence>
<feature type="non-terminal residue" evidence="4">
    <location>
        <position position="42"/>
    </location>
</feature>
<reference evidence="4 5" key="1">
    <citation type="submission" date="2019-11" db="EMBL/GenBank/DDBJ databases">
        <title>Genomes of ocular Pseudomonas aeruginosa isolates.</title>
        <authorList>
            <person name="Khan M."/>
            <person name="Rice S.A."/>
            <person name="Willcox M.D.P."/>
            <person name="Stapleton F."/>
        </authorList>
    </citation>
    <scope>NUCLEOTIDE SEQUENCE</scope>
    <source>
        <strain evidence="4">PA206</strain>
        <strain evidence="1 5">PA221</strain>
    </source>
</reference>
<comment type="caution">
    <text evidence="4">The sequence shown here is derived from an EMBL/GenBank/DDBJ whole genome shotgun (WGS) entry which is preliminary data.</text>
</comment>
<evidence type="ECO:0000313" key="2">
    <source>
        <dbReference type="EMBL" id="MUI39967.1"/>
    </source>
</evidence>
<accession>A0A6A9K9P5</accession>
<evidence type="ECO:0000313" key="3">
    <source>
        <dbReference type="EMBL" id="MUI57147.1"/>
    </source>
</evidence>
<evidence type="ECO:0000313" key="1">
    <source>
        <dbReference type="EMBL" id="MUI39908.1"/>
    </source>
</evidence>
<dbReference type="EMBL" id="WOAD01000146">
    <property type="protein sequence ID" value="MUI39908.1"/>
    <property type="molecule type" value="Genomic_DNA"/>
</dbReference>
<protein>
    <submittedName>
        <fullName evidence="4">Phospho-2-dehydro-3-deoxyheptonate aldolase</fullName>
    </submittedName>
</protein>
<dbReference type="EMBL" id="WOAJ01000011">
    <property type="protein sequence ID" value="MUI60668.1"/>
    <property type="molecule type" value="Genomic_DNA"/>
</dbReference>
<dbReference type="AlphaFoldDB" id="A0A6A9K9P5"/>
<dbReference type="Proteomes" id="UP000433532">
    <property type="component" value="Unassembled WGS sequence"/>
</dbReference>
<dbReference type="EMBL" id="WOAD01000186">
    <property type="protein sequence ID" value="MUI39967.1"/>
    <property type="molecule type" value="Genomic_DNA"/>
</dbReference>
<dbReference type="EMBL" id="WOAJ01000002">
    <property type="protein sequence ID" value="MUI57147.1"/>
    <property type="molecule type" value="Genomic_DNA"/>
</dbReference>
<evidence type="ECO:0000313" key="4">
    <source>
        <dbReference type="EMBL" id="MUI60668.1"/>
    </source>
</evidence>
<sequence length="42" mass="4838">MDDLLQRVRRCEALQQPEWGDPSRLRDVQAYLRGSPALIRAG</sequence>
<gene>
    <name evidence="3" type="ORF">GNQ20_04980</name>
    <name evidence="4" type="ORF">GNQ20_22975</name>
    <name evidence="1" type="ORF">GNQ48_33785</name>
    <name evidence="2" type="ORF">GNQ48_34100</name>
</gene>
<organism evidence="4">
    <name type="scientific">Pseudomonas aeruginosa</name>
    <dbReference type="NCBI Taxonomy" id="287"/>
    <lineage>
        <taxon>Bacteria</taxon>
        <taxon>Pseudomonadati</taxon>
        <taxon>Pseudomonadota</taxon>
        <taxon>Gammaproteobacteria</taxon>
        <taxon>Pseudomonadales</taxon>
        <taxon>Pseudomonadaceae</taxon>
        <taxon>Pseudomonas</taxon>
    </lineage>
</organism>
<proteinExistence type="predicted"/>
<name>A0A6A9K9P5_PSEAI</name>